<evidence type="ECO:0000256" key="3">
    <source>
        <dbReference type="ARBA" id="ARBA00023125"/>
    </source>
</evidence>
<dbReference type="Pfam" id="PF02365">
    <property type="entry name" value="NAM"/>
    <property type="match status" value="1"/>
</dbReference>
<evidence type="ECO:0000259" key="6">
    <source>
        <dbReference type="PROSITE" id="PS51005"/>
    </source>
</evidence>
<evidence type="ECO:0000313" key="8">
    <source>
        <dbReference type="Proteomes" id="UP000238479"/>
    </source>
</evidence>
<keyword evidence="2" id="KW-0805">Transcription regulation</keyword>
<comment type="subcellular location">
    <subcellularLocation>
        <location evidence="1">Nucleus</location>
    </subcellularLocation>
</comment>
<dbReference type="SUPFAM" id="SSF101941">
    <property type="entry name" value="NAC domain"/>
    <property type="match status" value="1"/>
</dbReference>
<dbReference type="AlphaFoldDB" id="A0A2P6SJ05"/>
<keyword evidence="4" id="KW-0804">Transcription</keyword>
<dbReference type="OMA" id="WHETSKE"/>
<protein>
    <submittedName>
        <fullName evidence="7">Putative transcription factor NAM family</fullName>
    </submittedName>
</protein>
<dbReference type="PROSITE" id="PS51005">
    <property type="entry name" value="NAC"/>
    <property type="match status" value="1"/>
</dbReference>
<dbReference type="PANTHER" id="PTHR31989">
    <property type="entry name" value="NAC DOMAIN-CONTAINING PROTEIN 82-RELATED"/>
    <property type="match status" value="1"/>
</dbReference>
<name>A0A2P6SJ05_ROSCH</name>
<dbReference type="Gene3D" id="2.170.150.80">
    <property type="entry name" value="NAC domain"/>
    <property type="match status" value="1"/>
</dbReference>
<dbReference type="InterPro" id="IPR036093">
    <property type="entry name" value="NAC_dom_sf"/>
</dbReference>
<dbReference type="Gramene" id="PRQ58658">
    <property type="protein sequence ID" value="PRQ58658"/>
    <property type="gene ID" value="RchiOBHm_Chr1g0361721"/>
</dbReference>
<evidence type="ECO:0000313" key="7">
    <source>
        <dbReference type="EMBL" id="PRQ58658.1"/>
    </source>
</evidence>
<evidence type="ECO:0000256" key="2">
    <source>
        <dbReference type="ARBA" id="ARBA00023015"/>
    </source>
</evidence>
<keyword evidence="3" id="KW-0238">DNA-binding</keyword>
<feature type="domain" description="NAC" evidence="6">
    <location>
        <begin position="11"/>
        <end position="142"/>
    </location>
</feature>
<dbReference type="Proteomes" id="UP000238479">
    <property type="component" value="Chromosome 1"/>
</dbReference>
<gene>
    <name evidence="7" type="ORF">RchiOBHm_Chr1g0361721</name>
</gene>
<keyword evidence="8" id="KW-1185">Reference proteome</keyword>
<organism evidence="7 8">
    <name type="scientific">Rosa chinensis</name>
    <name type="common">China rose</name>
    <dbReference type="NCBI Taxonomy" id="74649"/>
    <lineage>
        <taxon>Eukaryota</taxon>
        <taxon>Viridiplantae</taxon>
        <taxon>Streptophyta</taxon>
        <taxon>Embryophyta</taxon>
        <taxon>Tracheophyta</taxon>
        <taxon>Spermatophyta</taxon>
        <taxon>Magnoliopsida</taxon>
        <taxon>eudicotyledons</taxon>
        <taxon>Gunneridae</taxon>
        <taxon>Pentapetalae</taxon>
        <taxon>rosids</taxon>
        <taxon>fabids</taxon>
        <taxon>Rosales</taxon>
        <taxon>Rosaceae</taxon>
        <taxon>Rosoideae</taxon>
        <taxon>Rosoideae incertae sedis</taxon>
        <taxon>Rosa</taxon>
    </lineage>
</organism>
<dbReference type="GO" id="GO:0006355">
    <property type="term" value="P:regulation of DNA-templated transcription"/>
    <property type="evidence" value="ECO:0007669"/>
    <property type="project" value="InterPro"/>
</dbReference>
<reference evidence="7 8" key="1">
    <citation type="journal article" date="2018" name="Nat. Genet.">
        <title>The Rosa genome provides new insights in the design of modern roses.</title>
        <authorList>
            <person name="Bendahmane M."/>
        </authorList>
    </citation>
    <scope>NUCLEOTIDE SEQUENCE [LARGE SCALE GENOMIC DNA]</scope>
    <source>
        <strain evidence="8">cv. Old Blush</strain>
    </source>
</reference>
<proteinExistence type="predicted"/>
<evidence type="ECO:0000256" key="4">
    <source>
        <dbReference type="ARBA" id="ARBA00023163"/>
    </source>
</evidence>
<evidence type="ECO:0000256" key="5">
    <source>
        <dbReference type="ARBA" id="ARBA00023242"/>
    </source>
</evidence>
<keyword evidence="5" id="KW-0539">Nucleus</keyword>
<dbReference type="GO" id="GO:0005634">
    <property type="term" value="C:nucleus"/>
    <property type="evidence" value="ECO:0007669"/>
    <property type="project" value="UniProtKB-SubCell"/>
</dbReference>
<dbReference type="EMBL" id="PDCK01000039">
    <property type="protein sequence ID" value="PRQ58658.1"/>
    <property type="molecule type" value="Genomic_DNA"/>
</dbReference>
<comment type="caution">
    <text evidence="7">The sequence shown here is derived from an EMBL/GenBank/DDBJ whole genome shotgun (WGS) entry which is preliminary data.</text>
</comment>
<dbReference type="STRING" id="74649.A0A2P6SJ05"/>
<evidence type="ECO:0000256" key="1">
    <source>
        <dbReference type="ARBA" id="ARBA00004123"/>
    </source>
</evidence>
<accession>A0A2P6SJ05</accession>
<sequence length="164" mass="19828">MKMDRGTYIIVKEDMKFFPSEDQLIKFLKMKIDGRYSGFISEINLYKHEPWDLPENSRKYKTSDRSNRQTEKGYWHETSKEVPVVNTNDKSKVIGRKRFLVFYKGRASRKEKTNWVMQEYFVPEGEHEVVYHTYILYEFWNINISVHQVDHFIIKVVLLHVIID</sequence>
<dbReference type="InterPro" id="IPR003441">
    <property type="entry name" value="NAC-dom"/>
</dbReference>
<dbReference type="GO" id="GO:0003677">
    <property type="term" value="F:DNA binding"/>
    <property type="evidence" value="ECO:0007669"/>
    <property type="project" value="UniProtKB-KW"/>
</dbReference>